<dbReference type="EMBL" id="LLXI01000313">
    <property type="protein sequence ID" value="PKY44306.1"/>
    <property type="molecule type" value="Genomic_DNA"/>
</dbReference>
<dbReference type="InterPro" id="IPR058524">
    <property type="entry name" value="DUF8211"/>
</dbReference>
<gene>
    <name evidence="3" type="ORF">RhiirA4_458563</name>
</gene>
<dbReference type="VEuPathDB" id="FungiDB:RhiirA1_395236"/>
<evidence type="ECO:0000313" key="4">
    <source>
        <dbReference type="Proteomes" id="UP000234323"/>
    </source>
</evidence>
<dbReference type="VEuPathDB" id="FungiDB:RhiirA1_452414"/>
<feature type="domain" description="DUF8211" evidence="2">
    <location>
        <begin position="217"/>
        <end position="294"/>
    </location>
</feature>
<protein>
    <recommendedName>
        <fullName evidence="2">DUF8211 domain-containing protein</fullName>
    </recommendedName>
</protein>
<dbReference type="Proteomes" id="UP000234323">
    <property type="component" value="Unassembled WGS sequence"/>
</dbReference>
<dbReference type="AlphaFoldDB" id="A0A2I1GCG3"/>
<reference evidence="3 4" key="1">
    <citation type="submission" date="2015-10" db="EMBL/GenBank/DDBJ databases">
        <title>Genome analyses suggest a sexual origin of heterokaryosis in a supposedly ancient asexual fungus.</title>
        <authorList>
            <person name="Ropars J."/>
            <person name="Sedzielewska K."/>
            <person name="Noel J."/>
            <person name="Charron P."/>
            <person name="Farinelli L."/>
            <person name="Marton T."/>
            <person name="Kruger M."/>
            <person name="Pelin A."/>
            <person name="Brachmann A."/>
            <person name="Corradi N."/>
        </authorList>
    </citation>
    <scope>NUCLEOTIDE SEQUENCE [LARGE SCALE GENOMIC DNA]</scope>
    <source>
        <strain evidence="3 4">A4</strain>
    </source>
</reference>
<comment type="caution">
    <text evidence="3">The sequence shown here is derived from an EMBL/GenBank/DDBJ whole genome shotgun (WGS) entry which is preliminary data.</text>
</comment>
<dbReference type="VEuPathDB" id="FungiDB:FUN_007946"/>
<evidence type="ECO:0000256" key="1">
    <source>
        <dbReference type="SAM" id="MobiDB-lite"/>
    </source>
</evidence>
<feature type="compositionally biased region" description="Polar residues" evidence="1">
    <location>
        <begin position="363"/>
        <end position="372"/>
    </location>
</feature>
<accession>A0A2I1GCG3</accession>
<organism evidence="3 4">
    <name type="scientific">Rhizophagus irregularis</name>
    <dbReference type="NCBI Taxonomy" id="588596"/>
    <lineage>
        <taxon>Eukaryota</taxon>
        <taxon>Fungi</taxon>
        <taxon>Fungi incertae sedis</taxon>
        <taxon>Mucoromycota</taxon>
        <taxon>Glomeromycotina</taxon>
        <taxon>Glomeromycetes</taxon>
        <taxon>Glomerales</taxon>
        <taxon>Glomeraceae</taxon>
        <taxon>Rhizophagus</taxon>
    </lineage>
</organism>
<name>A0A2I1GCG3_9GLOM</name>
<evidence type="ECO:0000259" key="2">
    <source>
        <dbReference type="Pfam" id="PF26638"/>
    </source>
</evidence>
<proteinExistence type="predicted"/>
<feature type="region of interest" description="Disordered" evidence="1">
    <location>
        <begin position="332"/>
        <end position="372"/>
    </location>
</feature>
<evidence type="ECO:0000313" key="3">
    <source>
        <dbReference type="EMBL" id="PKY44306.1"/>
    </source>
</evidence>
<sequence>MDTENKPVPLKSVHNTTASTFSSKISQTMFKTQENTFLVSMNKFHVMTNHRTGYNKIYESRHSKSFFELADLFSNTNKLYLLIHTNDYHMSSKPIQYNSMSWLPNHKYQISKMLTHFFTLQQVLPRRIQQKYFDLIRRKLLERIDFIKSRASKETLKNTITRTFFSFSYKRYRFHFGIYIPCDHFYAPGSSIIATGVVYLKPKDREKSPFINSKSTHANHLYQLWQHRYCQKIFSNRLGIKYNIRFTANGTNFVRKHPNAYMYRKHLSNFKRIPSNNHKTKCKQEARFKQYCTRSQHIYSPIHHLKFKSHPYKTLPDLNDYKFSIHLHSPIGVNNSSHNQRRPSSSTPLPKDRSRPLEISRPSGENTIPNYLSPSEIADLGQFLEPLPKPFPIIHGPNPFDPTRLGWHYYLQYDPDHPLLPPEICIRSPDDASVDATCANNWGTSVKHYHRRAATIKQLTIYNNTFHDHMTMASHPSFTKPHQKWKRRRREYNEFMSSPFNLAPYPATCQYCHKWSDSHYSKLF</sequence>
<keyword evidence="4" id="KW-1185">Reference proteome</keyword>
<dbReference type="Pfam" id="PF26638">
    <property type="entry name" value="DUF8211"/>
    <property type="match status" value="1"/>
</dbReference>
<dbReference type="VEuPathDB" id="FungiDB:RhiirFUN_005199"/>
<feature type="compositionally biased region" description="Polar residues" evidence="1">
    <location>
        <begin position="332"/>
        <end position="348"/>
    </location>
</feature>